<dbReference type="EMBL" id="CCKQ01003082">
    <property type="protein sequence ID" value="CDW74192.1"/>
    <property type="molecule type" value="Genomic_DNA"/>
</dbReference>
<reference evidence="2 3" key="1">
    <citation type="submission" date="2014-06" db="EMBL/GenBank/DDBJ databases">
        <authorList>
            <person name="Swart Estienne"/>
        </authorList>
    </citation>
    <scope>NUCLEOTIDE SEQUENCE [LARGE SCALE GENOMIC DNA]</scope>
    <source>
        <strain evidence="2 3">130c</strain>
    </source>
</reference>
<dbReference type="Proteomes" id="UP000039865">
    <property type="component" value="Unassembled WGS sequence"/>
</dbReference>
<name>A0A077ZY89_STYLE</name>
<evidence type="ECO:0000313" key="3">
    <source>
        <dbReference type="Proteomes" id="UP000039865"/>
    </source>
</evidence>
<organism evidence="2 3">
    <name type="scientific">Stylonychia lemnae</name>
    <name type="common">Ciliate</name>
    <dbReference type="NCBI Taxonomy" id="5949"/>
    <lineage>
        <taxon>Eukaryota</taxon>
        <taxon>Sar</taxon>
        <taxon>Alveolata</taxon>
        <taxon>Ciliophora</taxon>
        <taxon>Intramacronucleata</taxon>
        <taxon>Spirotrichea</taxon>
        <taxon>Stichotrichia</taxon>
        <taxon>Sporadotrichida</taxon>
        <taxon>Oxytrichidae</taxon>
        <taxon>Stylonychinae</taxon>
        <taxon>Stylonychia</taxon>
    </lineage>
</organism>
<keyword evidence="3" id="KW-1185">Reference proteome</keyword>
<sequence>MRTSTFSTARPTVAGSLSSGALKETTGAVSVMPRTTADSHPQATTKLVLELAGNQWFQHQPAQAVQQGGHAITIEQTLLTTETTPAGSNCQIEQTCLEF</sequence>
<proteinExistence type="predicted"/>
<evidence type="ECO:0000256" key="1">
    <source>
        <dbReference type="SAM" id="MobiDB-lite"/>
    </source>
</evidence>
<accession>A0A077ZY89</accession>
<feature type="compositionally biased region" description="Polar residues" evidence="1">
    <location>
        <begin position="1"/>
        <end position="19"/>
    </location>
</feature>
<dbReference type="InParanoid" id="A0A077ZY89"/>
<feature type="region of interest" description="Disordered" evidence="1">
    <location>
        <begin position="1"/>
        <end position="27"/>
    </location>
</feature>
<dbReference type="AlphaFoldDB" id="A0A077ZY89"/>
<gene>
    <name evidence="2" type="primary">Contig2369.g2557</name>
    <name evidence="2" type="ORF">STYLEM_3186</name>
</gene>
<protein>
    <submittedName>
        <fullName evidence="2">Uncharacterized protein</fullName>
    </submittedName>
</protein>
<evidence type="ECO:0000313" key="2">
    <source>
        <dbReference type="EMBL" id="CDW74192.1"/>
    </source>
</evidence>